<gene>
    <name evidence="1" type="ORF">OXU80_20980</name>
</gene>
<reference evidence="1" key="1">
    <citation type="submission" date="2022-11" db="EMBL/GenBank/DDBJ databases">
        <title>beta-Carotene-producing bacterium, Jeongeuplla avenae sp. nov., alleviates the salt stress of Arabidopsis seedlings.</title>
        <authorList>
            <person name="Jiang L."/>
            <person name="Lee J."/>
        </authorList>
    </citation>
    <scope>NUCLEOTIDE SEQUENCE</scope>
    <source>
        <strain evidence="1">DY_R2A_6</strain>
    </source>
</reference>
<keyword evidence="2" id="KW-1185">Reference proteome</keyword>
<protein>
    <submittedName>
        <fullName evidence="1">RT0821/Lpp0805 family surface protein</fullName>
    </submittedName>
</protein>
<dbReference type="EMBL" id="CP113520">
    <property type="protein sequence ID" value="WAJ27300.1"/>
    <property type="molecule type" value="Genomic_DNA"/>
</dbReference>
<accession>A0ACD4NKF7</accession>
<dbReference type="Proteomes" id="UP001163223">
    <property type="component" value="Chromosome"/>
</dbReference>
<proteinExistence type="predicted"/>
<sequence length="154" mass="16153">MPFNKSFRVDRVLFAAPVTAMLALGGCVVSGPSLDTVVDRETVTGSIAPPPAEPALDAMLPTMTAPDQISDQRMVRNAVSAADLSRAGEPVAWANSETGASGTITAINETREGSRTCRAFTTTRQRFDGIALYSGEACTRGAGEWVLVSFAENG</sequence>
<evidence type="ECO:0000313" key="1">
    <source>
        <dbReference type="EMBL" id="WAJ27300.1"/>
    </source>
</evidence>
<evidence type="ECO:0000313" key="2">
    <source>
        <dbReference type="Proteomes" id="UP001163223"/>
    </source>
</evidence>
<name>A0ACD4NKF7_9HYPH</name>
<organism evidence="1 2">
    <name type="scientific">Antarcticirhabdus aurantiaca</name>
    <dbReference type="NCBI Taxonomy" id="2606717"/>
    <lineage>
        <taxon>Bacteria</taxon>
        <taxon>Pseudomonadati</taxon>
        <taxon>Pseudomonadota</taxon>
        <taxon>Alphaproteobacteria</taxon>
        <taxon>Hyphomicrobiales</taxon>
        <taxon>Aurantimonadaceae</taxon>
        <taxon>Antarcticirhabdus</taxon>
    </lineage>
</organism>